<dbReference type="PANTHER" id="PTHR46278">
    <property type="entry name" value="DEHYDROGENASE, PUTATIVE-RELATED"/>
    <property type="match status" value="1"/>
</dbReference>
<feature type="domain" description="Semialdehyde dehydrogenase NAD-binding" evidence="2">
    <location>
        <begin position="4"/>
        <end position="119"/>
    </location>
</feature>
<dbReference type="Pfam" id="PF01118">
    <property type="entry name" value="Semialdhyde_dh"/>
    <property type="match status" value="1"/>
</dbReference>
<dbReference type="InterPro" id="IPR012280">
    <property type="entry name" value="Semialdhyde_DH_dimer_dom"/>
</dbReference>
<dbReference type="GO" id="GO:0016620">
    <property type="term" value="F:oxidoreductase activity, acting on the aldehyde or oxo group of donors, NAD or NADP as acceptor"/>
    <property type="evidence" value="ECO:0007669"/>
    <property type="project" value="InterPro"/>
</dbReference>
<sequence length="255" mass="28105">MGFKVAIMGATGAVGDEFLKILEERKFPMTSLKLLASKRSAGKKIKFMGDTLTVEELTHDSFKGIELVLASAGGSISKEFAPSAVKAGAVVVDNTSFFRMHEGIPLVIPEINPEDIKKHTGIIANPNCSTIIMALPLFPLHKRWKVKRAVIATYQASSGAGARAMQELREETAAFLEGKPYTRTVIPHPYAFNLFPHNSKLLDTGYCEEEVKMLNETRKIFHEAAFCLTATCVRVPVLRAHSEALNIEFENEPDI</sequence>
<dbReference type="SMART" id="SM00859">
    <property type="entry name" value="Semialdhyde_dh"/>
    <property type="match status" value="1"/>
</dbReference>
<dbReference type="GO" id="GO:0008652">
    <property type="term" value="P:amino acid biosynthetic process"/>
    <property type="evidence" value="ECO:0007669"/>
    <property type="project" value="InterPro"/>
</dbReference>
<dbReference type="SUPFAM" id="SSF51735">
    <property type="entry name" value="NAD(P)-binding Rossmann-fold domains"/>
    <property type="match status" value="1"/>
</dbReference>
<dbReference type="PANTHER" id="PTHR46278:SF2">
    <property type="entry name" value="ASPARTATE-SEMIALDEHYDE DEHYDROGENASE"/>
    <property type="match status" value="1"/>
</dbReference>
<evidence type="ECO:0000313" key="3">
    <source>
        <dbReference type="EMBL" id="OGK05233.1"/>
    </source>
</evidence>
<feature type="non-terminal residue" evidence="3">
    <location>
        <position position="255"/>
    </location>
</feature>
<dbReference type="NCBIfam" id="NF011456">
    <property type="entry name" value="PRK14874.1"/>
    <property type="match status" value="1"/>
</dbReference>
<proteinExistence type="inferred from homology"/>
<dbReference type="Proteomes" id="UP000179243">
    <property type="component" value="Unassembled WGS sequence"/>
</dbReference>
<dbReference type="Pfam" id="PF02774">
    <property type="entry name" value="Semialdhyde_dhC"/>
    <property type="match status" value="1"/>
</dbReference>
<gene>
    <name evidence="3" type="ORF">A2519_10385</name>
</gene>
<dbReference type="InterPro" id="IPR000534">
    <property type="entry name" value="Semialdehyde_DH_NAD-bd"/>
</dbReference>
<dbReference type="AlphaFoldDB" id="A0A1F7FF10"/>
<dbReference type="InterPro" id="IPR036291">
    <property type="entry name" value="NAD(P)-bd_dom_sf"/>
</dbReference>
<evidence type="ECO:0000313" key="4">
    <source>
        <dbReference type="Proteomes" id="UP000179243"/>
    </source>
</evidence>
<organism evidence="3 4">
    <name type="scientific">Candidatus Raymondbacteria bacterium RIFOXYD12_FULL_49_13</name>
    <dbReference type="NCBI Taxonomy" id="1817890"/>
    <lineage>
        <taxon>Bacteria</taxon>
        <taxon>Raymondiibacteriota</taxon>
    </lineage>
</organism>
<dbReference type="GO" id="GO:0046983">
    <property type="term" value="F:protein dimerization activity"/>
    <property type="evidence" value="ECO:0007669"/>
    <property type="project" value="InterPro"/>
</dbReference>
<dbReference type="Gene3D" id="3.30.360.10">
    <property type="entry name" value="Dihydrodipicolinate Reductase, domain 2"/>
    <property type="match status" value="1"/>
</dbReference>
<comment type="caution">
    <text evidence="3">The sequence shown here is derived from an EMBL/GenBank/DDBJ whole genome shotgun (WGS) entry which is preliminary data.</text>
</comment>
<dbReference type="GO" id="GO:0051287">
    <property type="term" value="F:NAD binding"/>
    <property type="evidence" value="ECO:0007669"/>
    <property type="project" value="InterPro"/>
</dbReference>
<reference evidence="3 4" key="1">
    <citation type="journal article" date="2016" name="Nat. Commun.">
        <title>Thousands of microbial genomes shed light on interconnected biogeochemical processes in an aquifer system.</title>
        <authorList>
            <person name="Anantharaman K."/>
            <person name="Brown C.T."/>
            <person name="Hug L.A."/>
            <person name="Sharon I."/>
            <person name="Castelle C.J."/>
            <person name="Probst A.J."/>
            <person name="Thomas B.C."/>
            <person name="Singh A."/>
            <person name="Wilkins M.J."/>
            <person name="Karaoz U."/>
            <person name="Brodie E.L."/>
            <person name="Williams K.H."/>
            <person name="Hubbard S.S."/>
            <person name="Banfield J.F."/>
        </authorList>
    </citation>
    <scope>NUCLEOTIDE SEQUENCE [LARGE SCALE GENOMIC DNA]</scope>
</reference>
<dbReference type="CDD" id="cd02316">
    <property type="entry name" value="VcASADH2_like_N"/>
    <property type="match status" value="1"/>
</dbReference>
<dbReference type="EMBL" id="MFYX01000059">
    <property type="protein sequence ID" value="OGK05233.1"/>
    <property type="molecule type" value="Genomic_DNA"/>
</dbReference>
<evidence type="ECO:0000259" key="2">
    <source>
        <dbReference type="SMART" id="SM00859"/>
    </source>
</evidence>
<name>A0A1F7FF10_UNCRA</name>
<evidence type="ECO:0000256" key="1">
    <source>
        <dbReference type="ARBA" id="ARBA00010584"/>
    </source>
</evidence>
<dbReference type="SUPFAM" id="SSF55347">
    <property type="entry name" value="Glyceraldehyde-3-phosphate dehydrogenase-like, C-terminal domain"/>
    <property type="match status" value="1"/>
</dbReference>
<dbReference type="Gene3D" id="3.40.50.720">
    <property type="entry name" value="NAD(P)-binding Rossmann-like Domain"/>
    <property type="match status" value="1"/>
</dbReference>
<accession>A0A1F7FF10</accession>
<comment type="similarity">
    <text evidence="1">Belongs to the aspartate-semialdehyde dehydrogenase family.</text>
</comment>
<protein>
    <submittedName>
        <fullName evidence="3">Aspartate-semialdehyde dehydrogenase</fullName>
    </submittedName>
</protein>